<feature type="transmembrane region" description="Helical" evidence="1">
    <location>
        <begin position="87"/>
        <end position="109"/>
    </location>
</feature>
<feature type="transmembrane region" description="Helical" evidence="1">
    <location>
        <begin position="12"/>
        <end position="35"/>
    </location>
</feature>
<sequence>MNVQQQRPGLAVASAALGAVGVVMGVSIWVTWAFVRPAAGGALPSPMSVVLTLVLGALWIVVLSAGVLSMLFGFLGRATPGGLARAGMLFGAIAALLALSGAIAFVVAASDWLVVRPL</sequence>
<keyword evidence="1" id="KW-0472">Membrane</keyword>
<reference evidence="2 3" key="1">
    <citation type="submission" date="2020-07" db="EMBL/GenBank/DDBJ databases">
        <title>Sequencing the genomes of 1000 actinobacteria strains.</title>
        <authorList>
            <person name="Klenk H.-P."/>
        </authorList>
    </citation>
    <scope>NUCLEOTIDE SEQUENCE [LARGE SCALE GENOMIC DNA]</scope>
    <source>
        <strain evidence="2 3">DSM 104006</strain>
    </source>
</reference>
<comment type="caution">
    <text evidence="2">The sequence shown here is derived from an EMBL/GenBank/DDBJ whole genome shotgun (WGS) entry which is preliminary data.</text>
</comment>
<proteinExistence type="predicted"/>
<keyword evidence="1" id="KW-0812">Transmembrane</keyword>
<organism evidence="2 3">
    <name type="scientific">Amycolatopsis endophytica</name>
    <dbReference type="NCBI Taxonomy" id="860233"/>
    <lineage>
        <taxon>Bacteria</taxon>
        <taxon>Bacillati</taxon>
        <taxon>Actinomycetota</taxon>
        <taxon>Actinomycetes</taxon>
        <taxon>Pseudonocardiales</taxon>
        <taxon>Pseudonocardiaceae</taxon>
        <taxon>Amycolatopsis</taxon>
    </lineage>
</organism>
<dbReference type="AlphaFoldDB" id="A0A853BFX0"/>
<keyword evidence="1" id="KW-1133">Transmembrane helix</keyword>
<keyword evidence="3" id="KW-1185">Reference proteome</keyword>
<name>A0A853BFX0_9PSEU</name>
<evidence type="ECO:0000313" key="3">
    <source>
        <dbReference type="Proteomes" id="UP000549616"/>
    </source>
</evidence>
<evidence type="ECO:0000313" key="2">
    <source>
        <dbReference type="EMBL" id="NYI93552.1"/>
    </source>
</evidence>
<feature type="transmembrane region" description="Helical" evidence="1">
    <location>
        <begin position="47"/>
        <end position="75"/>
    </location>
</feature>
<protein>
    <submittedName>
        <fullName evidence="2">Uncharacterized protein</fullName>
    </submittedName>
</protein>
<dbReference type="RefSeq" id="WP_179777709.1">
    <property type="nucleotide sequence ID" value="NZ_JACCFK010000002.1"/>
</dbReference>
<evidence type="ECO:0000256" key="1">
    <source>
        <dbReference type="SAM" id="Phobius"/>
    </source>
</evidence>
<accession>A0A853BFX0</accession>
<gene>
    <name evidence="2" type="ORF">HNR02_006927</name>
</gene>
<dbReference type="Proteomes" id="UP000549616">
    <property type="component" value="Unassembled WGS sequence"/>
</dbReference>
<dbReference type="EMBL" id="JACCFK010000002">
    <property type="protein sequence ID" value="NYI93552.1"/>
    <property type="molecule type" value="Genomic_DNA"/>
</dbReference>